<evidence type="ECO:0008006" key="10">
    <source>
        <dbReference type="Google" id="ProtNLM"/>
    </source>
</evidence>
<evidence type="ECO:0000256" key="2">
    <source>
        <dbReference type="ARBA" id="ARBA00009347"/>
    </source>
</evidence>
<keyword evidence="4" id="KW-0274">FAD</keyword>
<dbReference type="GO" id="GO:0050660">
    <property type="term" value="F:flavin adenine dinucleotide binding"/>
    <property type="evidence" value="ECO:0007669"/>
    <property type="project" value="InterPro"/>
</dbReference>
<dbReference type="RefSeq" id="WP_179660297.1">
    <property type="nucleotide sequence ID" value="NZ_JACBZR010000001.1"/>
</dbReference>
<dbReference type="EMBL" id="JACBZR010000001">
    <property type="protein sequence ID" value="NYI80070.1"/>
    <property type="molecule type" value="Genomic_DNA"/>
</dbReference>
<accession>A0A7Z0DR27</accession>
<evidence type="ECO:0000313" key="8">
    <source>
        <dbReference type="EMBL" id="NYI80070.1"/>
    </source>
</evidence>
<evidence type="ECO:0000259" key="6">
    <source>
        <dbReference type="Pfam" id="PF00441"/>
    </source>
</evidence>
<dbReference type="InterPro" id="IPR013786">
    <property type="entry name" value="AcylCoA_DH/ox_N"/>
</dbReference>
<dbReference type="Pfam" id="PF00441">
    <property type="entry name" value="Acyl-CoA_dh_1"/>
    <property type="match status" value="1"/>
</dbReference>
<dbReference type="AlphaFoldDB" id="A0A7Z0DR27"/>
<dbReference type="PANTHER" id="PTHR43884">
    <property type="entry name" value="ACYL-COA DEHYDROGENASE"/>
    <property type="match status" value="1"/>
</dbReference>
<comment type="cofactor">
    <cofactor evidence="1">
        <name>FAD</name>
        <dbReference type="ChEBI" id="CHEBI:57692"/>
    </cofactor>
</comment>
<dbReference type="InterPro" id="IPR037069">
    <property type="entry name" value="AcylCoA_DH/ox_N_sf"/>
</dbReference>
<keyword evidence="9" id="KW-1185">Reference proteome</keyword>
<proteinExistence type="inferred from homology"/>
<dbReference type="SUPFAM" id="SSF47203">
    <property type="entry name" value="Acyl-CoA dehydrogenase C-terminal domain-like"/>
    <property type="match status" value="1"/>
</dbReference>
<comment type="similarity">
    <text evidence="2">Belongs to the acyl-CoA dehydrogenase family.</text>
</comment>
<evidence type="ECO:0000256" key="4">
    <source>
        <dbReference type="ARBA" id="ARBA00022827"/>
    </source>
</evidence>
<reference evidence="8 9" key="1">
    <citation type="submission" date="2020-07" db="EMBL/GenBank/DDBJ databases">
        <title>Sequencing the genomes of 1000 actinobacteria strains.</title>
        <authorList>
            <person name="Klenk H.-P."/>
        </authorList>
    </citation>
    <scope>NUCLEOTIDE SEQUENCE [LARGE SCALE GENOMIC DNA]</scope>
    <source>
        <strain evidence="8 9">DSM 26487</strain>
    </source>
</reference>
<evidence type="ECO:0000256" key="1">
    <source>
        <dbReference type="ARBA" id="ARBA00001974"/>
    </source>
</evidence>
<evidence type="ECO:0000313" key="9">
    <source>
        <dbReference type="Proteomes" id="UP000564496"/>
    </source>
</evidence>
<keyword evidence="5" id="KW-0560">Oxidoreductase</keyword>
<dbReference type="InterPro" id="IPR009100">
    <property type="entry name" value="AcylCoA_DH/oxidase_NM_dom_sf"/>
</dbReference>
<dbReference type="SUPFAM" id="SSF56645">
    <property type="entry name" value="Acyl-CoA dehydrogenase NM domain-like"/>
    <property type="match status" value="1"/>
</dbReference>
<dbReference type="InterPro" id="IPR009075">
    <property type="entry name" value="AcylCo_DH/oxidase_C"/>
</dbReference>
<name>A0A7Z0DR27_9ACTN</name>
<feature type="domain" description="Acyl-CoA dehydrogenase/oxidase C-terminal" evidence="6">
    <location>
        <begin position="193"/>
        <end position="322"/>
    </location>
</feature>
<evidence type="ECO:0000259" key="7">
    <source>
        <dbReference type="Pfam" id="PF02771"/>
    </source>
</evidence>
<dbReference type="Gene3D" id="1.10.540.10">
    <property type="entry name" value="Acyl-CoA dehydrogenase/oxidase, N-terminal domain"/>
    <property type="match status" value="1"/>
</dbReference>
<dbReference type="GO" id="GO:0003995">
    <property type="term" value="F:acyl-CoA dehydrogenase activity"/>
    <property type="evidence" value="ECO:0007669"/>
    <property type="project" value="TreeGrafter"/>
</dbReference>
<dbReference type="InterPro" id="IPR036250">
    <property type="entry name" value="AcylCo_DH-like_C"/>
</dbReference>
<dbReference type="Pfam" id="PF02771">
    <property type="entry name" value="Acyl-CoA_dh_N"/>
    <property type="match status" value="1"/>
</dbReference>
<evidence type="ECO:0000256" key="3">
    <source>
        <dbReference type="ARBA" id="ARBA00022630"/>
    </source>
</evidence>
<evidence type="ECO:0000256" key="5">
    <source>
        <dbReference type="ARBA" id="ARBA00023002"/>
    </source>
</evidence>
<gene>
    <name evidence="8" type="ORF">BJ988_004718</name>
</gene>
<comment type="caution">
    <text evidence="8">The sequence shown here is derived from an EMBL/GenBank/DDBJ whole genome shotgun (WGS) entry which is preliminary data.</text>
</comment>
<organism evidence="8 9">
    <name type="scientific">Nocardioides panzhihuensis</name>
    <dbReference type="NCBI Taxonomy" id="860243"/>
    <lineage>
        <taxon>Bacteria</taxon>
        <taxon>Bacillati</taxon>
        <taxon>Actinomycetota</taxon>
        <taxon>Actinomycetes</taxon>
        <taxon>Propionibacteriales</taxon>
        <taxon>Nocardioidaceae</taxon>
        <taxon>Nocardioides</taxon>
    </lineage>
</organism>
<feature type="domain" description="Acyl-CoA dehydrogenase/oxidase N-terminal" evidence="7">
    <location>
        <begin position="6"/>
        <end position="117"/>
    </location>
</feature>
<dbReference type="Gene3D" id="1.20.140.10">
    <property type="entry name" value="Butyryl-CoA Dehydrogenase, subunit A, domain 3"/>
    <property type="match status" value="1"/>
</dbReference>
<sequence length="332" mass="35371">MRFALTEEQSDLVATVRTLVAKRATSMDLRAAMATPEGYDATLWQTLTEQIGVAALAIPEEYDGAGCTYLEAHIVLEELGAGLTPSPLLGVLLATEALLIGGSDEAKRRLLPQIAAGTTAALVRDDGLVIDAPGAEIVLALDGDELLEVTDAEITPVDGLDQTLRLGRVRYDRANAISIGTADPARIDDVGATAMTALQAGAAARALEITVAYLKERHQFGRPLGSFQALKHRCADLLVQTETARTMSWAAAWSVGQPDQGVRASLAKSWCSDAFSQVAAEMVQLHGGVAITWEHDAHLYFKRAHATAQLFGRAAEHRRTAATHPTTIEGAR</sequence>
<dbReference type="Proteomes" id="UP000564496">
    <property type="component" value="Unassembled WGS sequence"/>
</dbReference>
<protein>
    <recommendedName>
        <fullName evidence="10">Acyl-CoA dehydrogenase</fullName>
    </recommendedName>
</protein>
<keyword evidence="3" id="KW-0285">Flavoprotein</keyword>
<dbReference type="PANTHER" id="PTHR43884:SF20">
    <property type="entry name" value="ACYL-COA DEHYDROGENASE FADE28"/>
    <property type="match status" value="1"/>
</dbReference>